<comment type="caution">
    <text evidence="13">The sequence shown here is derived from an EMBL/GenBank/DDBJ whole genome shotgun (WGS) entry which is preliminary data.</text>
</comment>
<reference evidence="13 14" key="1">
    <citation type="submission" date="2017-05" db="EMBL/GenBank/DDBJ databases">
        <title>Vagococcus spp. assemblies.</title>
        <authorList>
            <person name="Gulvik C.A."/>
        </authorList>
    </citation>
    <scope>NUCLEOTIDE SEQUENCE [LARGE SCALE GENOMIC DNA]</scope>
    <source>
        <strain evidence="13 14">NCFB 2497</strain>
    </source>
</reference>
<dbReference type="InterPro" id="IPR016152">
    <property type="entry name" value="PTrfase/Anion_transptr"/>
</dbReference>
<keyword evidence="7" id="KW-0598">Phosphotransferase system</keyword>
<dbReference type="InterPro" id="IPR050893">
    <property type="entry name" value="Sugar_PTS"/>
</dbReference>
<evidence type="ECO:0000256" key="8">
    <source>
        <dbReference type="ARBA" id="ARBA00022777"/>
    </source>
</evidence>
<dbReference type="GO" id="GO:0016301">
    <property type="term" value="F:kinase activity"/>
    <property type="evidence" value="ECO:0007669"/>
    <property type="project" value="UniProtKB-KW"/>
</dbReference>
<dbReference type="Gene3D" id="3.40.930.10">
    <property type="entry name" value="Mannitol-specific EII, Chain A"/>
    <property type="match status" value="1"/>
</dbReference>
<dbReference type="AlphaFoldDB" id="A0A369AVA3"/>
<evidence type="ECO:0000313" key="14">
    <source>
        <dbReference type="Proteomes" id="UP000288197"/>
    </source>
</evidence>
<dbReference type="PROSITE" id="PS51094">
    <property type="entry name" value="PTS_EIIA_TYPE_2"/>
    <property type="match status" value="1"/>
</dbReference>
<feature type="domain" description="PTS EIIA type-2" evidence="12">
    <location>
        <begin position="2"/>
        <end position="144"/>
    </location>
</feature>
<name>A0A369AVA3_9ENTE</name>
<proteinExistence type="predicted"/>
<organism evidence="13 14">
    <name type="scientific">Vagococcus fluvialis</name>
    <dbReference type="NCBI Taxonomy" id="2738"/>
    <lineage>
        <taxon>Bacteria</taxon>
        <taxon>Bacillati</taxon>
        <taxon>Bacillota</taxon>
        <taxon>Bacilli</taxon>
        <taxon>Lactobacillales</taxon>
        <taxon>Enterococcaceae</taxon>
        <taxon>Vagococcus</taxon>
    </lineage>
</organism>
<dbReference type="OrthoDB" id="1640042at2"/>
<dbReference type="Proteomes" id="UP000288197">
    <property type="component" value="Unassembled WGS sequence"/>
</dbReference>
<comment type="function">
    <text evidence="1">The phosphoenolpyruvate-dependent sugar phosphotransferase system (sugar PTS), a major carbohydrate active transport system, catalyzes the phosphorylation of incoming sugar substrates concomitantly with their translocation across the cell membrane. The enzyme II CmtAB PTS system is involved in D-mannitol transport.</text>
</comment>
<protein>
    <recommendedName>
        <fullName evidence="2">Mannitol-specific phosphotransferase enzyme IIA component</fullName>
    </recommendedName>
    <alternativeName>
        <fullName evidence="10">EIIA</fullName>
    </alternativeName>
    <alternativeName>
        <fullName evidence="11">EIII</fullName>
    </alternativeName>
    <alternativeName>
        <fullName evidence="9">PTS system mannitol-specific EIIA component</fullName>
    </alternativeName>
</protein>
<evidence type="ECO:0000256" key="7">
    <source>
        <dbReference type="ARBA" id="ARBA00022683"/>
    </source>
</evidence>
<evidence type="ECO:0000256" key="4">
    <source>
        <dbReference type="ARBA" id="ARBA00022553"/>
    </source>
</evidence>
<evidence type="ECO:0000256" key="11">
    <source>
        <dbReference type="ARBA" id="ARBA00030962"/>
    </source>
</evidence>
<sequence length="150" mass="17214">MKLLEEKNISLNQTFKTPQEAIKYAGEKMKSLGLIKEEYIESMLVRQDKLSVYIGNFVALPHGEVQDEFILEEGIFVTQVPDGIDFSNTEQKQIATIIISVALRKESQLRILQELAFFCSDIENVRKLSDEVDEKQFVTFFNESISFLIA</sequence>
<dbReference type="RefSeq" id="WP_114289651.1">
    <property type="nucleotide sequence ID" value="NZ_CP081459.1"/>
</dbReference>
<evidence type="ECO:0000256" key="5">
    <source>
        <dbReference type="ARBA" id="ARBA00022597"/>
    </source>
</evidence>
<dbReference type="Pfam" id="PF00359">
    <property type="entry name" value="PTS_EIIA_2"/>
    <property type="match status" value="1"/>
</dbReference>
<evidence type="ECO:0000256" key="10">
    <source>
        <dbReference type="ARBA" id="ARBA00030956"/>
    </source>
</evidence>
<dbReference type="CDD" id="cd00211">
    <property type="entry name" value="PTS_IIA_fru"/>
    <property type="match status" value="1"/>
</dbReference>
<dbReference type="GeneID" id="63146429"/>
<evidence type="ECO:0000256" key="3">
    <source>
        <dbReference type="ARBA" id="ARBA00022448"/>
    </source>
</evidence>
<dbReference type="EMBL" id="NGJX01000006">
    <property type="protein sequence ID" value="RSU01767.1"/>
    <property type="molecule type" value="Genomic_DNA"/>
</dbReference>
<evidence type="ECO:0000313" key="13">
    <source>
        <dbReference type="EMBL" id="RSU01767.1"/>
    </source>
</evidence>
<evidence type="ECO:0000256" key="1">
    <source>
        <dbReference type="ARBA" id="ARBA00002434"/>
    </source>
</evidence>
<keyword evidence="5" id="KW-0762">Sugar transport</keyword>
<dbReference type="PANTHER" id="PTHR30181:SF2">
    <property type="entry name" value="PTS SYSTEM MANNITOL-SPECIFIC EIICBA COMPONENT"/>
    <property type="match status" value="1"/>
</dbReference>
<dbReference type="PROSITE" id="PS00372">
    <property type="entry name" value="PTS_EIIA_TYPE_2_HIS"/>
    <property type="match status" value="1"/>
</dbReference>
<accession>A0A369AVA3</accession>
<evidence type="ECO:0000256" key="6">
    <source>
        <dbReference type="ARBA" id="ARBA00022679"/>
    </source>
</evidence>
<dbReference type="GO" id="GO:0005886">
    <property type="term" value="C:plasma membrane"/>
    <property type="evidence" value="ECO:0007669"/>
    <property type="project" value="TreeGrafter"/>
</dbReference>
<dbReference type="SUPFAM" id="SSF55804">
    <property type="entry name" value="Phoshotransferase/anion transport protein"/>
    <property type="match status" value="1"/>
</dbReference>
<keyword evidence="3" id="KW-0813">Transport</keyword>
<evidence type="ECO:0000256" key="9">
    <source>
        <dbReference type="ARBA" id="ARBA00029908"/>
    </source>
</evidence>
<dbReference type="PANTHER" id="PTHR30181">
    <property type="entry name" value="MANNITOL PERMEASE IIC COMPONENT"/>
    <property type="match status" value="1"/>
</dbReference>
<evidence type="ECO:0000256" key="2">
    <source>
        <dbReference type="ARBA" id="ARBA00014783"/>
    </source>
</evidence>
<keyword evidence="8" id="KW-0418">Kinase</keyword>
<keyword evidence="14" id="KW-1185">Reference proteome</keyword>
<gene>
    <name evidence="13" type="ORF">CBF32_07145</name>
</gene>
<dbReference type="InterPro" id="IPR002178">
    <property type="entry name" value="PTS_EIIA_type-2_dom"/>
</dbReference>
<keyword evidence="6" id="KW-0808">Transferase</keyword>
<dbReference type="GO" id="GO:0090563">
    <property type="term" value="F:protein-phosphocysteine-sugar phosphotransferase activity"/>
    <property type="evidence" value="ECO:0007669"/>
    <property type="project" value="TreeGrafter"/>
</dbReference>
<dbReference type="GO" id="GO:0009401">
    <property type="term" value="P:phosphoenolpyruvate-dependent sugar phosphotransferase system"/>
    <property type="evidence" value="ECO:0007669"/>
    <property type="project" value="UniProtKB-KW"/>
</dbReference>
<keyword evidence="4" id="KW-0597">Phosphoprotein</keyword>
<evidence type="ECO:0000259" key="12">
    <source>
        <dbReference type="PROSITE" id="PS51094"/>
    </source>
</evidence>